<dbReference type="GO" id="GO:0016020">
    <property type="term" value="C:membrane"/>
    <property type="evidence" value="ECO:0007669"/>
    <property type="project" value="UniProtKB-SubCell"/>
</dbReference>
<feature type="transmembrane region" description="Helical" evidence="8">
    <location>
        <begin position="111"/>
        <end position="129"/>
    </location>
</feature>
<keyword evidence="6 8" id="KW-1133">Transmembrane helix</keyword>
<evidence type="ECO:0000256" key="8">
    <source>
        <dbReference type="SAM" id="Phobius"/>
    </source>
</evidence>
<name>A0A949TM18_9CLOT</name>
<evidence type="ECO:0000313" key="9">
    <source>
        <dbReference type="EMBL" id="MBV7275364.1"/>
    </source>
</evidence>
<evidence type="ECO:0000256" key="6">
    <source>
        <dbReference type="ARBA" id="ARBA00022989"/>
    </source>
</evidence>
<comment type="similarity">
    <text evidence="2">Belongs to the amino acid-polyamine-organocation (APC) superfamily. Spore germination protein (SGP) (TC 2.A.3.9) family.</text>
</comment>
<dbReference type="PANTHER" id="PTHR34975">
    <property type="entry name" value="SPORE GERMINATION PROTEIN A2"/>
    <property type="match status" value="1"/>
</dbReference>
<evidence type="ECO:0000256" key="5">
    <source>
        <dbReference type="ARBA" id="ARBA00022692"/>
    </source>
</evidence>
<keyword evidence="3" id="KW-0813">Transport</keyword>
<dbReference type="EMBL" id="JAEEGC010000121">
    <property type="protein sequence ID" value="MBV7275364.1"/>
    <property type="molecule type" value="Genomic_DNA"/>
</dbReference>
<proteinExistence type="inferred from homology"/>
<gene>
    <name evidence="9" type="ORF">I6U48_20905</name>
</gene>
<dbReference type="NCBIfam" id="TIGR00912">
    <property type="entry name" value="2A0309"/>
    <property type="match status" value="1"/>
</dbReference>
<evidence type="ECO:0000313" key="10">
    <source>
        <dbReference type="Proteomes" id="UP000694308"/>
    </source>
</evidence>
<keyword evidence="7 8" id="KW-0472">Membrane</keyword>
<comment type="subcellular location">
    <subcellularLocation>
        <location evidence="1">Membrane</location>
        <topology evidence="1">Multi-pass membrane protein</topology>
    </subcellularLocation>
</comment>
<protein>
    <submittedName>
        <fullName evidence="9">GerAB/ArcD/ProY family transporter</fullName>
    </submittedName>
</protein>
<feature type="transmembrane region" description="Helical" evidence="8">
    <location>
        <begin position="141"/>
        <end position="163"/>
    </location>
</feature>
<organism evidence="9 10">
    <name type="scientific">Clostridium thailandense</name>
    <dbReference type="NCBI Taxonomy" id="2794346"/>
    <lineage>
        <taxon>Bacteria</taxon>
        <taxon>Bacillati</taxon>
        <taxon>Bacillota</taxon>
        <taxon>Clostridia</taxon>
        <taxon>Eubacteriales</taxon>
        <taxon>Clostridiaceae</taxon>
        <taxon>Clostridium</taxon>
    </lineage>
</organism>
<dbReference type="Pfam" id="PF03845">
    <property type="entry name" value="Spore_permease"/>
    <property type="match status" value="1"/>
</dbReference>
<accession>A0A949TM18</accession>
<dbReference type="AlphaFoldDB" id="A0A949TM18"/>
<feature type="transmembrane region" description="Helical" evidence="8">
    <location>
        <begin position="64"/>
        <end position="91"/>
    </location>
</feature>
<evidence type="ECO:0000256" key="3">
    <source>
        <dbReference type="ARBA" id="ARBA00022448"/>
    </source>
</evidence>
<keyword evidence="5 8" id="KW-0812">Transmembrane</keyword>
<sequence>MIRLSKHQLFTLMFIFEVGSTTLFALGVKAKQDAWIVILLALLIGLGFIWIYTELQKTFPDRNYVEIILIILGKKFGVPLVILTALGYAWHCARNLREFGEMITITILPETPIWIILFLFMSASIYTMLKGIESLARLSELVMPVLIIFMISIYVFISISGRVDFKRLRPVLGNGIKPILENVPQVIVFPFGEMFVFLMYWNYANEGGAVRKAAIKAVLLSGILLCFSLIMDITVLGVEYTSITTIPLIEVVKLINIGNIITNIDTIGVFIIFLGGFFKMTVYLNAVILILHSLFKTQNYKLIVFLVSILIFWFSISFEPSYVYHQWMFPFDVHYFGIFYANILPLLLLVIYWIKKKRSQL</sequence>
<comment type="caution">
    <text evidence="9">The sequence shown here is derived from an EMBL/GenBank/DDBJ whole genome shotgun (WGS) entry which is preliminary data.</text>
</comment>
<feature type="transmembrane region" description="Helical" evidence="8">
    <location>
        <begin position="303"/>
        <end position="323"/>
    </location>
</feature>
<keyword evidence="10" id="KW-1185">Reference proteome</keyword>
<feature type="transmembrane region" description="Helical" evidence="8">
    <location>
        <begin position="335"/>
        <end position="354"/>
    </location>
</feature>
<dbReference type="RefSeq" id="WP_218322416.1">
    <property type="nucleotide sequence ID" value="NZ_JAEEGC010000121.1"/>
</dbReference>
<evidence type="ECO:0000256" key="1">
    <source>
        <dbReference type="ARBA" id="ARBA00004141"/>
    </source>
</evidence>
<feature type="transmembrane region" description="Helical" evidence="8">
    <location>
        <begin position="267"/>
        <end position="291"/>
    </location>
</feature>
<keyword evidence="4" id="KW-0309">Germination</keyword>
<dbReference type="GO" id="GO:0009847">
    <property type="term" value="P:spore germination"/>
    <property type="evidence" value="ECO:0007669"/>
    <property type="project" value="InterPro"/>
</dbReference>
<reference evidence="9" key="1">
    <citation type="submission" date="2020-12" db="EMBL/GenBank/DDBJ databases">
        <title>Clostridium thailandense sp. nov., a novel acetogenic bacterium isolated from peat land soil in Thailand.</title>
        <authorList>
            <person name="Chaikitkaew S."/>
            <person name="Birkeland N.K."/>
        </authorList>
    </citation>
    <scope>NUCLEOTIDE SEQUENCE</scope>
    <source>
        <strain evidence="9">PL3</strain>
    </source>
</reference>
<evidence type="ECO:0000256" key="2">
    <source>
        <dbReference type="ARBA" id="ARBA00007998"/>
    </source>
</evidence>
<evidence type="ECO:0000256" key="4">
    <source>
        <dbReference type="ARBA" id="ARBA00022544"/>
    </source>
</evidence>
<dbReference type="Proteomes" id="UP000694308">
    <property type="component" value="Unassembled WGS sequence"/>
</dbReference>
<feature type="transmembrane region" description="Helical" evidence="8">
    <location>
        <begin position="9"/>
        <end position="28"/>
    </location>
</feature>
<feature type="transmembrane region" description="Helical" evidence="8">
    <location>
        <begin position="213"/>
        <end position="231"/>
    </location>
</feature>
<evidence type="ECO:0000256" key="7">
    <source>
        <dbReference type="ARBA" id="ARBA00023136"/>
    </source>
</evidence>
<dbReference type="InterPro" id="IPR004761">
    <property type="entry name" value="Spore_GerAB"/>
</dbReference>
<feature type="transmembrane region" description="Helical" evidence="8">
    <location>
        <begin position="34"/>
        <end position="52"/>
    </location>
</feature>
<dbReference type="PANTHER" id="PTHR34975:SF2">
    <property type="entry name" value="SPORE GERMINATION PROTEIN A2"/>
    <property type="match status" value="1"/>
</dbReference>